<comment type="caution">
    <text evidence="4">The sequence shown here is derived from an EMBL/GenBank/DDBJ whole genome shotgun (WGS) entry which is preliminary data.</text>
</comment>
<dbReference type="Gene3D" id="3.40.50.1460">
    <property type="match status" value="1"/>
</dbReference>
<keyword evidence="2" id="KW-0732">Signal</keyword>
<dbReference type="InterPro" id="IPR029030">
    <property type="entry name" value="Caspase-like_dom_sf"/>
</dbReference>
<organism evidence="4 5">
    <name type="scientific">SAR324 cluster bacterium</name>
    <dbReference type="NCBI Taxonomy" id="2024889"/>
    <lineage>
        <taxon>Bacteria</taxon>
        <taxon>Deltaproteobacteria</taxon>
        <taxon>SAR324 cluster</taxon>
    </lineage>
</organism>
<dbReference type="SUPFAM" id="SSF50156">
    <property type="entry name" value="PDZ domain-like"/>
    <property type="match status" value="1"/>
</dbReference>
<protein>
    <recommendedName>
        <fullName evidence="3">Caspase family p20 domain-containing protein</fullName>
    </recommendedName>
</protein>
<gene>
    <name evidence="4" type="ORF">CMN54_03785</name>
</gene>
<dbReference type="InterPro" id="IPR052039">
    <property type="entry name" value="Caspase-related_regulators"/>
</dbReference>
<dbReference type="EMBL" id="NZEX01000037">
    <property type="protein sequence ID" value="MAH62566.1"/>
    <property type="molecule type" value="Genomic_DNA"/>
</dbReference>
<dbReference type="SUPFAM" id="SSF52129">
    <property type="entry name" value="Caspase-like"/>
    <property type="match status" value="1"/>
</dbReference>
<evidence type="ECO:0000313" key="5">
    <source>
        <dbReference type="Proteomes" id="UP000226525"/>
    </source>
</evidence>
<accession>A0A2D6YHB2</accession>
<feature type="chain" id="PRO_5014861319" description="Caspase family p20 domain-containing protein" evidence="2">
    <location>
        <begin position="26"/>
        <end position="429"/>
    </location>
</feature>
<dbReference type="Pfam" id="PF00656">
    <property type="entry name" value="Peptidase_C14"/>
    <property type="match status" value="1"/>
</dbReference>
<dbReference type="PANTHER" id="PTHR22576:SF37">
    <property type="entry name" value="MUCOSA-ASSOCIATED LYMPHOID TISSUE LYMPHOMA TRANSLOCATION PROTEIN 1"/>
    <property type="match status" value="1"/>
</dbReference>
<name>A0A2D6YHB2_9DELT</name>
<feature type="region of interest" description="Disordered" evidence="1">
    <location>
        <begin position="284"/>
        <end position="304"/>
    </location>
</feature>
<evidence type="ECO:0000313" key="4">
    <source>
        <dbReference type="EMBL" id="MAH62566.1"/>
    </source>
</evidence>
<dbReference type="PANTHER" id="PTHR22576">
    <property type="entry name" value="MUCOSA ASSOCIATED LYMPHOID TISSUE LYMPHOMA TRANSLOCATION PROTEIN 1/PARACASPASE"/>
    <property type="match status" value="1"/>
</dbReference>
<dbReference type="AlphaFoldDB" id="A0A2D6YHB2"/>
<proteinExistence type="predicted"/>
<dbReference type="GO" id="GO:0006508">
    <property type="term" value="P:proteolysis"/>
    <property type="evidence" value="ECO:0007669"/>
    <property type="project" value="InterPro"/>
</dbReference>
<reference evidence="5" key="1">
    <citation type="submission" date="2017-09" db="EMBL/GenBank/DDBJ databases">
        <title>The Reconstruction of 2,631 Draft Metagenome-Assembled Genomes from the Global Oceans.</title>
        <authorList>
            <person name="Tully B.J."/>
            <person name="Graham E.D."/>
            <person name="Heidelberg J.F."/>
        </authorList>
    </citation>
    <scope>NUCLEOTIDE SEQUENCE [LARGE SCALE GENOMIC DNA]</scope>
</reference>
<dbReference type="InterPro" id="IPR001309">
    <property type="entry name" value="Pept_C14_p20"/>
</dbReference>
<dbReference type="PROSITE" id="PS50208">
    <property type="entry name" value="CASPASE_P20"/>
    <property type="match status" value="1"/>
</dbReference>
<dbReference type="GO" id="GO:0004197">
    <property type="term" value="F:cysteine-type endopeptidase activity"/>
    <property type="evidence" value="ECO:0007669"/>
    <property type="project" value="InterPro"/>
</dbReference>
<feature type="domain" description="Caspase family p20" evidence="3">
    <location>
        <begin position="45"/>
        <end position="168"/>
    </location>
</feature>
<dbReference type="InterPro" id="IPR011600">
    <property type="entry name" value="Pept_C14_caspase"/>
</dbReference>
<feature type="compositionally biased region" description="Polar residues" evidence="1">
    <location>
        <begin position="290"/>
        <end position="304"/>
    </location>
</feature>
<dbReference type="Proteomes" id="UP000226525">
    <property type="component" value="Unassembled WGS sequence"/>
</dbReference>
<evidence type="ECO:0000256" key="1">
    <source>
        <dbReference type="SAM" id="MobiDB-lite"/>
    </source>
</evidence>
<dbReference type="Gene3D" id="2.30.42.10">
    <property type="match status" value="1"/>
</dbReference>
<feature type="signal peptide" evidence="2">
    <location>
        <begin position="1"/>
        <end position="25"/>
    </location>
</feature>
<evidence type="ECO:0000259" key="3">
    <source>
        <dbReference type="PROSITE" id="PS50208"/>
    </source>
</evidence>
<dbReference type="InterPro" id="IPR036034">
    <property type="entry name" value="PDZ_sf"/>
</dbReference>
<evidence type="ECO:0000256" key="2">
    <source>
        <dbReference type="SAM" id="SignalP"/>
    </source>
</evidence>
<sequence>MKMTVHSRILLFFIIVTSLPCLSLAQQRNRTDSGDDFSSKVYRQALVIENTSYQNTKSVSQSLATKNQVSNTLQSLGFRVSNLSNAKQRETEKAIRQFGRSLRDNRGVGVFYYAGHVVQFENENYLLPIDTKLTRIEEVPYKTVPLGKLVRQMKFAGNQINIIILDACSPNPFIEELHGGTPGMMEIKIPKNMIISYACSPRTLTKKTDPERLFTSALLQHMKTVQIELNEVFEQTSTDVAQKSDGRHIPWFSSSVSKEFFFAPNKKFLEQYVLKPVVVKNEDSNKSRVTDSSNQTVAAKQSDNQTNQNAEIVITELATPPDDQRIFRLKRAYVDQQLANLNTLLNDARVIPIEQDGKPWFIFDFVREGSIYEKLGLKNKDVIVQINGFTVDNLPKALKLFEALQLEEKITLRIKREGQITDFQYFIDS</sequence>